<keyword evidence="11" id="KW-0539">Nucleus</keyword>
<dbReference type="InterPro" id="IPR000467">
    <property type="entry name" value="G_patch_dom"/>
</dbReference>
<dbReference type="GO" id="GO:0008270">
    <property type="term" value="F:zinc ion binding"/>
    <property type="evidence" value="ECO:0007669"/>
    <property type="project" value="UniProtKB-KW"/>
</dbReference>
<dbReference type="Pfam" id="PF01585">
    <property type="entry name" value="G-patch"/>
    <property type="match status" value="1"/>
</dbReference>
<evidence type="ECO:0000313" key="16">
    <source>
        <dbReference type="EMBL" id="KAJ8917177.1"/>
    </source>
</evidence>
<keyword evidence="13" id="KW-0175">Coiled coil</keyword>
<evidence type="ECO:0000256" key="3">
    <source>
        <dbReference type="ARBA" id="ARBA00022414"/>
    </source>
</evidence>
<dbReference type="CDD" id="cd20384">
    <property type="entry name" value="Tudor_ZGPAT"/>
    <property type="match status" value="1"/>
</dbReference>
<protein>
    <recommendedName>
        <fullName evidence="3">Zinc finger CCCH-type with G patch domain-containing protein</fullName>
    </recommendedName>
</protein>
<dbReference type="SMART" id="SM00443">
    <property type="entry name" value="G_patch"/>
    <property type="match status" value="1"/>
</dbReference>
<keyword evidence="9" id="KW-0238">DNA-binding</keyword>
<comment type="caution">
    <text evidence="16">The sequence shown here is derived from an EMBL/GenBank/DDBJ whole genome shotgun (WGS) entry which is preliminary data.</text>
</comment>
<evidence type="ECO:0000256" key="6">
    <source>
        <dbReference type="ARBA" id="ARBA00022771"/>
    </source>
</evidence>
<evidence type="ECO:0000256" key="5">
    <source>
        <dbReference type="ARBA" id="ARBA00022723"/>
    </source>
</evidence>
<keyword evidence="4" id="KW-0678">Repressor</keyword>
<dbReference type="GO" id="GO:0005634">
    <property type="term" value="C:nucleus"/>
    <property type="evidence" value="ECO:0007669"/>
    <property type="project" value="UniProtKB-SubCell"/>
</dbReference>
<dbReference type="Proteomes" id="UP001159042">
    <property type="component" value="Unassembled WGS sequence"/>
</dbReference>
<feature type="coiled-coil region" evidence="13">
    <location>
        <begin position="267"/>
        <end position="294"/>
    </location>
</feature>
<comment type="function">
    <text evidence="1">Transcription repressor.</text>
</comment>
<evidence type="ECO:0000256" key="2">
    <source>
        <dbReference type="ARBA" id="ARBA00004123"/>
    </source>
</evidence>
<feature type="zinc finger region" description="C3H1-type" evidence="12">
    <location>
        <begin position="3"/>
        <end position="26"/>
    </location>
</feature>
<evidence type="ECO:0000259" key="14">
    <source>
        <dbReference type="PROSITE" id="PS50103"/>
    </source>
</evidence>
<dbReference type="InterPro" id="IPR000571">
    <property type="entry name" value="Znf_CCCH"/>
</dbReference>
<keyword evidence="10" id="KW-0804">Transcription</keyword>
<evidence type="ECO:0000256" key="1">
    <source>
        <dbReference type="ARBA" id="ARBA00004062"/>
    </source>
</evidence>
<dbReference type="GO" id="GO:0000978">
    <property type="term" value="F:RNA polymerase II cis-regulatory region sequence-specific DNA binding"/>
    <property type="evidence" value="ECO:0007669"/>
    <property type="project" value="TreeGrafter"/>
</dbReference>
<dbReference type="EMBL" id="JANEYG010000035">
    <property type="protein sequence ID" value="KAJ8917177.1"/>
    <property type="molecule type" value="Genomic_DNA"/>
</dbReference>
<keyword evidence="7 12" id="KW-0862">Zinc</keyword>
<evidence type="ECO:0000256" key="4">
    <source>
        <dbReference type="ARBA" id="ARBA00022491"/>
    </source>
</evidence>
<evidence type="ECO:0000256" key="8">
    <source>
        <dbReference type="ARBA" id="ARBA00023015"/>
    </source>
</evidence>
<reference evidence="16 17" key="1">
    <citation type="journal article" date="2023" name="Insect Mol. Biol.">
        <title>Genome sequencing provides insights into the evolution of gene families encoding plant cell wall-degrading enzymes in longhorned beetles.</title>
        <authorList>
            <person name="Shin N.R."/>
            <person name="Okamura Y."/>
            <person name="Kirsch R."/>
            <person name="Pauchet Y."/>
        </authorList>
    </citation>
    <scope>NUCLEOTIDE SEQUENCE [LARGE SCALE GENOMIC DNA]</scope>
    <source>
        <strain evidence="16">EAD_L_NR</strain>
    </source>
</reference>
<evidence type="ECO:0000256" key="13">
    <source>
        <dbReference type="SAM" id="Coils"/>
    </source>
</evidence>
<keyword evidence="17" id="KW-1185">Reference proteome</keyword>
<proteinExistence type="predicted"/>
<dbReference type="PROSITE" id="PS50103">
    <property type="entry name" value="ZF_C3H1"/>
    <property type="match status" value="1"/>
</dbReference>
<dbReference type="AlphaFoldDB" id="A0AAV8VS81"/>
<sequence length="339" mass="39399">MLPCPYYYESDCKFSEEKCRFSHGEVVPYTSLQEYVEPKFELLTRGSCVLVKQADNLWYRAVMRKVYEGKCLVKLESNKEVEVVLEHVFPLVGEEEQEQEYASSSDDDGGGEVEEKVEDVINMSLMIPPSSQPMGDWERYTRGIGSKLMQKMGYIVGTGLGKNAEGRINPVTAVILPQGKSLDHCMSLREQAGNDKDLFSVERKLKRMQRKQEIISKRVYERKRKEKDVFNFINKALGDDIGNSTKDRIEEKQKIKKECSRNLNIKSLQIADNIRKVERDLEKLKDSLARHTDVHSNIHLKLKDKLVYRQDQLKMYQTQALMIRNEQSIRNNKRKMSVF</sequence>
<dbReference type="Gene3D" id="2.30.30.140">
    <property type="match status" value="1"/>
</dbReference>
<dbReference type="PANTHER" id="PTHR46297:SF1">
    <property type="entry name" value="ZINC FINGER CCCH-TYPE WITH G PATCH DOMAIN-CONTAINING PROTEIN"/>
    <property type="match status" value="1"/>
</dbReference>
<evidence type="ECO:0000256" key="7">
    <source>
        <dbReference type="ARBA" id="ARBA00022833"/>
    </source>
</evidence>
<organism evidence="16 17">
    <name type="scientific">Exocentrus adspersus</name>
    <dbReference type="NCBI Taxonomy" id="1586481"/>
    <lineage>
        <taxon>Eukaryota</taxon>
        <taxon>Metazoa</taxon>
        <taxon>Ecdysozoa</taxon>
        <taxon>Arthropoda</taxon>
        <taxon>Hexapoda</taxon>
        <taxon>Insecta</taxon>
        <taxon>Pterygota</taxon>
        <taxon>Neoptera</taxon>
        <taxon>Endopterygota</taxon>
        <taxon>Coleoptera</taxon>
        <taxon>Polyphaga</taxon>
        <taxon>Cucujiformia</taxon>
        <taxon>Chrysomeloidea</taxon>
        <taxon>Cerambycidae</taxon>
        <taxon>Lamiinae</taxon>
        <taxon>Acanthocinini</taxon>
        <taxon>Exocentrus</taxon>
    </lineage>
</organism>
<evidence type="ECO:0000256" key="11">
    <source>
        <dbReference type="ARBA" id="ARBA00023242"/>
    </source>
</evidence>
<dbReference type="GO" id="GO:0001227">
    <property type="term" value="F:DNA-binding transcription repressor activity, RNA polymerase II-specific"/>
    <property type="evidence" value="ECO:0007669"/>
    <property type="project" value="TreeGrafter"/>
</dbReference>
<dbReference type="Gene3D" id="2.30.30.1190">
    <property type="match status" value="1"/>
</dbReference>
<evidence type="ECO:0000256" key="10">
    <source>
        <dbReference type="ARBA" id="ARBA00023163"/>
    </source>
</evidence>
<keyword evidence="8" id="KW-0805">Transcription regulation</keyword>
<evidence type="ECO:0000259" key="15">
    <source>
        <dbReference type="PROSITE" id="PS50174"/>
    </source>
</evidence>
<feature type="domain" description="C3H1-type" evidence="14">
    <location>
        <begin position="3"/>
        <end position="26"/>
    </location>
</feature>
<evidence type="ECO:0000256" key="12">
    <source>
        <dbReference type="PROSITE-ProRule" id="PRU00723"/>
    </source>
</evidence>
<keyword evidence="6 12" id="KW-0863">Zinc-finger</keyword>
<gene>
    <name evidence="16" type="ORF">NQ315_012669</name>
</gene>
<comment type="subcellular location">
    <subcellularLocation>
        <location evidence="2">Nucleus</location>
    </subcellularLocation>
</comment>
<feature type="domain" description="G-patch" evidence="15">
    <location>
        <begin position="141"/>
        <end position="187"/>
    </location>
</feature>
<dbReference type="PANTHER" id="PTHR46297">
    <property type="entry name" value="ZINC FINGER CCCH-TYPE WITH G PATCH DOMAIN-CONTAINING PROTEIN"/>
    <property type="match status" value="1"/>
</dbReference>
<evidence type="ECO:0000256" key="9">
    <source>
        <dbReference type="ARBA" id="ARBA00023125"/>
    </source>
</evidence>
<name>A0AAV8VS81_9CUCU</name>
<evidence type="ECO:0000313" key="17">
    <source>
        <dbReference type="Proteomes" id="UP001159042"/>
    </source>
</evidence>
<dbReference type="PROSITE" id="PS50174">
    <property type="entry name" value="G_PATCH"/>
    <property type="match status" value="1"/>
</dbReference>
<accession>A0AAV8VS81</accession>
<keyword evidence="5 12" id="KW-0479">Metal-binding</keyword>